<keyword evidence="11" id="KW-1185">Reference proteome</keyword>
<dbReference type="PROSITE" id="PS51435">
    <property type="entry name" value="AP_NUCLEASE_F1_4"/>
    <property type="match status" value="1"/>
</dbReference>
<feature type="binding site" evidence="6">
    <location>
        <position position="34"/>
    </location>
    <ligand>
        <name>Mg(2+)</name>
        <dbReference type="ChEBI" id="CHEBI:18420"/>
        <label>1</label>
    </ligand>
</feature>
<comment type="caution">
    <text evidence="10">The sequence shown here is derived from an EMBL/GenBank/DDBJ whole genome shotgun (WGS) entry which is preliminary data.</text>
</comment>
<dbReference type="NCBIfam" id="TIGR00195">
    <property type="entry name" value="exoDNase_III"/>
    <property type="match status" value="1"/>
</dbReference>
<proteinExistence type="inferred from homology"/>
<dbReference type="GO" id="GO:0008311">
    <property type="term" value="F:double-stranded DNA 3'-5' DNA exonuclease activity"/>
    <property type="evidence" value="ECO:0007669"/>
    <property type="project" value="InterPro"/>
</dbReference>
<dbReference type="Proteomes" id="UP000613582">
    <property type="component" value="Unassembled WGS sequence"/>
</dbReference>
<feature type="region of interest" description="Disordered" evidence="8">
    <location>
        <begin position="234"/>
        <end position="255"/>
    </location>
</feature>
<feature type="active site" description="Proton acceptor" evidence="5">
    <location>
        <position position="258"/>
    </location>
</feature>
<feature type="domain" description="Endonuclease/exonuclease/phosphatase" evidence="9">
    <location>
        <begin position="4"/>
        <end position="258"/>
    </location>
</feature>
<gene>
    <name evidence="10" type="primary">xthA</name>
    <name evidence="10" type="ORF">GCM10011342_05780</name>
</gene>
<keyword evidence="3" id="KW-0378">Hydrolase</keyword>
<evidence type="ECO:0000256" key="6">
    <source>
        <dbReference type="PIRSR" id="PIRSR604808-2"/>
    </source>
</evidence>
<dbReference type="Gene3D" id="3.60.10.10">
    <property type="entry name" value="Endonuclease/exonuclease/phosphatase"/>
    <property type="match status" value="1"/>
</dbReference>
<keyword evidence="6" id="KW-0464">Manganese</keyword>
<dbReference type="InterPro" id="IPR005135">
    <property type="entry name" value="Endo/exonuclease/phosphatase"/>
</dbReference>
<feature type="binding site" evidence="6">
    <location>
        <position position="257"/>
    </location>
    <ligand>
        <name>Mg(2+)</name>
        <dbReference type="ChEBI" id="CHEBI:18420"/>
        <label>1</label>
    </ligand>
</feature>
<dbReference type="GO" id="GO:0046872">
    <property type="term" value="F:metal ion binding"/>
    <property type="evidence" value="ECO:0007669"/>
    <property type="project" value="UniProtKB-KW"/>
</dbReference>
<keyword evidence="4 6" id="KW-0460">Magnesium</keyword>
<dbReference type="PANTHER" id="PTHR43250">
    <property type="entry name" value="EXODEOXYRIBONUCLEASE III"/>
    <property type="match status" value="1"/>
</dbReference>
<reference evidence="10" key="2">
    <citation type="submission" date="2020-09" db="EMBL/GenBank/DDBJ databases">
        <authorList>
            <person name="Sun Q."/>
            <person name="Zhou Y."/>
        </authorList>
    </citation>
    <scope>NUCLEOTIDE SEQUENCE</scope>
    <source>
        <strain evidence="10">CGMCC 1.12921</strain>
    </source>
</reference>
<evidence type="ECO:0000256" key="4">
    <source>
        <dbReference type="ARBA" id="ARBA00022842"/>
    </source>
</evidence>
<organism evidence="10 11">
    <name type="scientific">Aquisalinus flavus</name>
    <dbReference type="NCBI Taxonomy" id="1526572"/>
    <lineage>
        <taxon>Bacteria</taxon>
        <taxon>Pseudomonadati</taxon>
        <taxon>Pseudomonadota</taxon>
        <taxon>Alphaproteobacteria</taxon>
        <taxon>Parvularculales</taxon>
        <taxon>Parvularculaceae</taxon>
        <taxon>Aquisalinus</taxon>
    </lineage>
</organism>
<accession>A0A8J2V630</accession>
<dbReference type="Pfam" id="PF03372">
    <property type="entry name" value="Exo_endo_phos"/>
    <property type="match status" value="1"/>
</dbReference>
<evidence type="ECO:0000256" key="2">
    <source>
        <dbReference type="ARBA" id="ARBA00022723"/>
    </source>
</evidence>
<comment type="similarity">
    <text evidence="1">Belongs to the DNA repair enzymes AP/ExoA family.</text>
</comment>
<dbReference type="InterPro" id="IPR036691">
    <property type="entry name" value="Endo/exonu/phosph_ase_sf"/>
</dbReference>
<reference evidence="10" key="1">
    <citation type="journal article" date="2014" name="Int. J. Syst. Evol. Microbiol.">
        <title>Complete genome sequence of Corynebacterium casei LMG S-19264T (=DSM 44701T), isolated from a smear-ripened cheese.</title>
        <authorList>
            <consortium name="US DOE Joint Genome Institute (JGI-PGF)"/>
            <person name="Walter F."/>
            <person name="Albersmeier A."/>
            <person name="Kalinowski J."/>
            <person name="Ruckert C."/>
        </authorList>
    </citation>
    <scope>NUCLEOTIDE SEQUENCE</scope>
    <source>
        <strain evidence="10">CGMCC 1.12921</strain>
    </source>
</reference>
<evidence type="ECO:0000259" key="9">
    <source>
        <dbReference type="Pfam" id="PF03372"/>
    </source>
</evidence>
<dbReference type="AlphaFoldDB" id="A0A8J2V630"/>
<evidence type="ECO:0000313" key="10">
    <source>
        <dbReference type="EMBL" id="GGC99612.1"/>
    </source>
</evidence>
<dbReference type="NCBIfam" id="TIGR00633">
    <property type="entry name" value="xth"/>
    <property type="match status" value="1"/>
</dbReference>
<dbReference type="EMBL" id="BMGH01000001">
    <property type="protein sequence ID" value="GGC99612.1"/>
    <property type="molecule type" value="Genomic_DNA"/>
</dbReference>
<protein>
    <submittedName>
        <fullName evidence="10">Exodeoxyribonuclease III</fullName>
    </submittedName>
</protein>
<comment type="cofactor">
    <cofactor evidence="6">
        <name>Mg(2+)</name>
        <dbReference type="ChEBI" id="CHEBI:18420"/>
    </cofactor>
    <cofactor evidence="6">
        <name>Mn(2+)</name>
        <dbReference type="ChEBI" id="CHEBI:29035"/>
    </cofactor>
    <text evidence="6">Probably binds two magnesium or manganese ions per subunit.</text>
</comment>
<evidence type="ECO:0000256" key="7">
    <source>
        <dbReference type="PIRSR" id="PIRSR604808-3"/>
    </source>
</evidence>
<keyword evidence="2 6" id="KW-0479">Metal-binding</keyword>
<sequence>MKIASWNVNSINARLPRILEWFDAATPDVCVLQEIKCLDEKFPVGAFEDRGYNCELHGQKTYNGVALLSKFPVEDVIRGLPGNDDDDQSRYIEAMVFPDDAEPVRVGGLYLPNGNPAPGPKYDYKLGWMAHLKARAEALLKTEEAFILTGDYNVIPQAEDVHNPAAWADDALFLPATRAAFREIENLGLTDALRHLYPYDVFYTFWDYQRGAWQKDHGIRIDHVMLSPQAADRLTSGGVDRTTRDPGFGSQEAKPSDHVPVWITLD</sequence>
<name>A0A8J2V630_9PROT</name>
<feature type="site" description="Interaction with DNA substrate" evidence="7">
    <location>
        <position position="258"/>
    </location>
</feature>
<evidence type="ECO:0000313" key="11">
    <source>
        <dbReference type="Proteomes" id="UP000613582"/>
    </source>
</evidence>
<feature type="binding site" evidence="6">
    <location>
        <position position="258"/>
    </location>
    <ligand>
        <name>Mg(2+)</name>
        <dbReference type="ChEBI" id="CHEBI:18420"/>
        <label>1</label>
    </ligand>
</feature>
<dbReference type="InterPro" id="IPR004808">
    <property type="entry name" value="AP_endonuc_1"/>
</dbReference>
<evidence type="ECO:0000256" key="3">
    <source>
        <dbReference type="ARBA" id="ARBA00022801"/>
    </source>
</evidence>
<dbReference type="PANTHER" id="PTHR43250:SF2">
    <property type="entry name" value="EXODEOXYRIBONUCLEASE III"/>
    <property type="match status" value="1"/>
</dbReference>
<feature type="binding site" evidence="6">
    <location>
        <position position="151"/>
    </location>
    <ligand>
        <name>Mg(2+)</name>
        <dbReference type="ChEBI" id="CHEBI:18420"/>
        <label>1</label>
    </ligand>
</feature>
<evidence type="ECO:0000256" key="1">
    <source>
        <dbReference type="ARBA" id="ARBA00007092"/>
    </source>
</evidence>
<feature type="binding site" evidence="6">
    <location>
        <position position="7"/>
    </location>
    <ligand>
        <name>Mg(2+)</name>
        <dbReference type="ChEBI" id="CHEBI:18420"/>
        <label>1</label>
    </ligand>
</feature>
<dbReference type="RefSeq" id="WP_188159787.1">
    <property type="nucleotide sequence ID" value="NZ_BMGH01000001.1"/>
</dbReference>
<feature type="binding site" evidence="6">
    <location>
        <position position="153"/>
    </location>
    <ligand>
        <name>Mg(2+)</name>
        <dbReference type="ChEBI" id="CHEBI:18420"/>
        <label>1</label>
    </ligand>
</feature>
<feature type="active site" description="Proton donor/acceptor" evidence="5">
    <location>
        <position position="151"/>
    </location>
</feature>
<evidence type="ECO:0000256" key="8">
    <source>
        <dbReference type="SAM" id="MobiDB-lite"/>
    </source>
</evidence>
<dbReference type="SUPFAM" id="SSF56219">
    <property type="entry name" value="DNase I-like"/>
    <property type="match status" value="1"/>
</dbReference>
<dbReference type="GO" id="GO:0006281">
    <property type="term" value="P:DNA repair"/>
    <property type="evidence" value="ECO:0007669"/>
    <property type="project" value="InterPro"/>
</dbReference>
<feature type="active site" evidence="5">
    <location>
        <position position="110"/>
    </location>
</feature>
<feature type="site" description="Important for catalytic activity" evidence="7">
    <location>
        <position position="222"/>
    </location>
</feature>
<feature type="site" description="Transition state stabilizer" evidence="7">
    <location>
        <position position="153"/>
    </location>
</feature>
<dbReference type="CDD" id="cd09086">
    <property type="entry name" value="ExoIII-like_AP-endo"/>
    <property type="match status" value="1"/>
</dbReference>
<dbReference type="InterPro" id="IPR037493">
    <property type="entry name" value="ExoIII-like"/>
</dbReference>
<evidence type="ECO:0000256" key="5">
    <source>
        <dbReference type="PIRSR" id="PIRSR604808-1"/>
    </source>
</evidence>